<evidence type="ECO:0000313" key="1">
    <source>
        <dbReference type="EMBL" id="MFC0263904.1"/>
    </source>
</evidence>
<gene>
    <name evidence="1" type="ORF">ACFFIP_14520</name>
</gene>
<protein>
    <submittedName>
        <fullName evidence="1">Addiction module protein</fullName>
    </submittedName>
</protein>
<organism evidence="1 2">
    <name type="scientific">Fontibacter flavus</name>
    <dbReference type="NCBI Taxonomy" id="654838"/>
    <lineage>
        <taxon>Bacteria</taxon>
        <taxon>Pseudomonadati</taxon>
        <taxon>Bacteroidota</taxon>
        <taxon>Cytophagia</taxon>
        <taxon>Cytophagales</taxon>
        <taxon>Cyclobacteriaceae</taxon>
        <taxon>Fontibacter</taxon>
    </lineage>
</organism>
<proteinExistence type="predicted"/>
<evidence type="ECO:0000313" key="2">
    <source>
        <dbReference type="Proteomes" id="UP001589797"/>
    </source>
</evidence>
<dbReference type="Proteomes" id="UP001589797">
    <property type="component" value="Unassembled WGS sequence"/>
</dbReference>
<reference evidence="1 2" key="1">
    <citation type="submission" date="2024-09" db="EMBL/GenBank/DDBJ databases">
        <authorList>
            <person name="Sun Q."/>
            <person name="Mori K."/>
        </authorList>
    </citation>
    <scope>NUCLEOTIDE SEQUENCE [LARGE SCALE GENOMIC DNA]</scope>
    <source>
        <strain evidence="1 2">CCM 7650</strain>
    </source>
</reference>
<name>A0ABV6FWC0_9BACT</name>
<keyword evidence="2" id="KW-1185">Reference proteome</keyword>
<accession>A0ABV6FWC0</accession>
<dbReference type="InterPro" id="IPR013406">
    <property type="entry name" value="CHP02574_addiction_mod"/>
</dbReference>
<comment type="caution">
    <text evidence="1">The sequence shown here is derived from an EMBL/GenBank/DDBJ whole genome shotgun (WGS) entry which is preliminary data.</text>
</comment>
<dbReference type="Pfam" id="PF09720">
    <property type="entry name" value="Unstab_antitox"/>
    <property type="match status" value="1"/>
</dbReference>
<sequence>MEKASIIDVLLKSLVEPDVAICRLWAEEVESRIDGFESGEIKSIPLDEFFERN</sequence>
<dbReference type="EMBL" id="JBHLWI010000040">
    <property type="protein sequence ID" value="MFC0263904.1"/>
    <property type="molecule type" value="Genomic_DNA"/>
</dbReference>